<dbReference type="GO" id="GO:0008658">
    <property type="term" value="F:penicillin binding"/>
    <property type="evidence" value="ECO:0007669"/>
    <property type="project" value="InterPro"/>
</dbReference>
<dbReference type="Proteomes" id="UP001143370">
    <property type="component" value="Unassembled WGS sequence"/>
</dbReference>
<dbReference type="EMBL" id="BSFJ01000004">
    <property type="protein sequence ID" value="GLK70396.1"/>
    <property type="molecule type" value="Genomic_DNA"/>
</dbReference>
<dbReference type="Gene3D" id="3.30.450.330">
    <property type="match status" value="1"/>
</dbReference>
<organism evidence="7 8">
    <name type="scientific">Ancylobacter dichloromethanicus</name>
    <dbReference type="NCBI Taxonomy" id="518825"/>
    <lineage>
        <taxon>Bacteria</taxon>
        <taxon>Pseudomonadati</taxon>
        <taxon>Pseudomonadota</taxon>
        <taxon>Alphaproteobacteria</taxon>
        <taxon>Hyphomicrobiales</taxon>
        <taxon>Xanthobacteraceae</taxon>
        <taxon>Ancylobacter</taxon>
    </lineage>
</organism>
<name>A0A9W6J3Z3_9HYPH</name>
<dbReference type="SUPFAM" id="SSF56601">
    <property type="entry name" value="beta-lactamase/transpeptidase-like"/>
    <property type="match status" value="1"/>
</dbReference>
<keyword evidence="8" id="KW-1185">Reference proteome</keyword>
<dbReference type="GO" id="GO:0004180">
    <property type="term" value="F:carboxypeptidase activity"/>
    <property type="evidence" value="ECO:0007669"/>
    <property type="project" value="UniProtKB-KW"/>
</dbReference>
<dbReference type="PANTHER" id="PTHR30627:SF1">
    <property type="entry name" value="PEPTIDOGLYCAN D,D-TRANSPEPTIDASE FTSI"/>
    <property type="match status" value="1"/>
</dbReference>
<dbReference type="GO" id="GO:0005886">
    <property type="term" value="C:plasma membrane"/>
    <property type="evidence" value="ECO:0007669"/>
    <property type="project" value="TreeGrafter"/>
</dbReference>
<protein>
    <submittedName>
        <fullName evidence="7">Penicillin-binding protein</fullName>
    </submittedName>
</protein>
<dbReference type="SUPFAM" id="SSF56519">
    <property type="entry name" value="Penicillin binding protein dimerisation domain"/>
    <property type="match status" value="1"/>
</dbReference>
<proteinExistence type="predicted"/>
<gene>
    <name evidence="7" type="ORF">GCM10017643_05110</name>
</gene>
<feature type="domain" description="Penicillin-binding protein dimerisation" evidence="6">
    <location>
        <begin position="91"/>
        <end position="199"/>
    </location>
</feature>
<evidence type="ECO:0000259" key="5">
    <source>
        <dbReference type="Pfam" id="PF00905"/>
    </source>
</evidence>
<dbReference type="InterPro" id="IPR012338">
    <property type="entry name" value="Beta-lactam/transpept-like"/>
</dbReference>
<dbReference type="GO" id="GO:0071555">
    <property type="term" value="P:cell wall organization"/>
    <property type="evidence" value="ECO:0007669"/>
    <property type="project" value="TreeGrafter"/>
</dbReference>
<dbReference type="InterPro" id="IPR001460">
    <property type="entry name" value="PCN-bd_Tpept"/>
</dbReference>
<dbReference type="PANTHER" id="PTHR30627">
    <property type="entry name" value="PEPTIDOGLYCAN D,D-TRANSPEPTIDASE"/>
    <property type="match status" value="1"/>
</dbReference>
<keyword evidence="3 4" id="KW-0472">Membrane</keyword>
<keyword evidence="2" id="KW-0378">Hydrolase</keyword>
<keyword evidence="2" id="KW-0121">Carboxypeptidase</keyword>
<dbReference type="RefSeq" id="WP_213373772.1">
    <property type="nucleotide sequence ID" value="NZ_BSFJ01000004.1"/>
</dbReference>
<evidence type="ECO:0000313" key="7">
    <source>
        <dbReference type="EMBL" id="GLK70396.1"/>
    </source>
</evidence>
<dbReference type="Pfam" id="PF03717">
    <property type="entry name" value="PBP_dimer"/>
    <property type="match status" value="1"/>
</dbReference>
<dbReference type="InterPro" id="IPR050515">
    <property type="entry name" value="Beta-lactam/transpept"/>
</dbReference>
<dbReference type="AlphaFoldDB" id="A0A9W6J3Z3"/>
<evidence type="ECO:0000259" key="6">
    <source>
        <dbReference type="Pfam" id="PF03717"/>
    </source>
</evidence>
<sequence>MNISSGTFVFRLGRGLLRLPLWLPRGVLAIVRAAFGRGRPEAHEVARARIVLCMMVFAGVYLAIAGRLAILASAPEGAVARRVTATDAVASARPDILDRNGLVLATDVKSASLYGEPRRLIDVDEAVEALTAVLPDLDANELRQRLSTDRGFVWLRRDITPQQQREIHNLGLPGIGFMTENRRVYPGGTLGAHVLGSTNIDNQGIAGIEKWVDTRGLADLHLAGFASDRQQEPVELALDLRVQHVLRDELFNAKEKFKAIAAAGTVVDVRTGEIVAMASLPDFDANDPARSLDPKNLNRLTTGVFEMGSTFKALTFAMALDSGRYNINSMLDARGALNFGRFKIRDYHAENRMLTLPEVFLFSSNIGTAKMALSLGVEAHKAFLAKAGQLDRLRTELPESAMPIVPKRWGEVNTATIAFGHGLAVAPLQAVMAVNALVNGGYLIPPTFLKRTPEAAMAVATPIIKPETSAKIRYLLRLNAEKGSAKKVNVPGFYAGGKTGTAEKVINGRYSKHRLLTTFTGIFPMDNPRYLVLVMLDEPQAVEGTYGYATAGWNAAPTTGKIISRIGPMLGIMPRTDVPPAESLLANTTLARAQ</sequence>
<reference evidence="7" key="2">
    <citation type="submission" date="2023-01" db="EMBL/GenBank/DDBJ databases">
        <authorList>
            <person name="Sun Q."/>
            <person name="Evtushenko L."/>
        </authorList>
    </citation>
    <scope>NUCLEOTIDE SEQUENCE</scope>
    <source>
        <strain evidence="7">VKM B-2484</strain>
    </source>
</reference>
<comment type="subcellular location">
    <subcellularLocation>
        <location evidence="1">Membrane</location>
    </subcellularLocation>
</comment>
<evidence type="ECO:0000256" key="4">
    <source>
        <dbReference type="SAM" id="Phobius"/>
    </source>
</evidence>
<reference evidence="7" key="1">
    <citation type="journal article" date="2014" name="Int. J. Syst. Evol. Microbiol.">
        <title>Complete genome sequence of Corynebacterium casei LMG S-19264T (=DSM 44701T), isolated from a smear-ripened cheese.</title>
        <authorList>
            <consortium name="US DOE Joint Genome Institute (JGI-PGF)"/>
            <person name="Walter F."/>
            <person name="Albersmeier A."/>
            <person name="Kalinowski J."/>
            <person name="Ruckert C."/>
        </authorList>
    </citation>
    <scope>NUCLEOTIDE SEQUENCE</scope>
    <source>
        <strain evidence="7">VKM B-2484</strain>
    </source>
</reference>
<accession>A0A9W6J3Z3</accession>
<dbReference type="InterPro" id="IPR036138">
    <property type="entry name" value="PBP_dimer_sf"/>
</dbReference>
<evidence type="ECO:0000256" key="3">
    <source>
        <dbReference type="ARBA" id="ARBA00023136"/>
    </source>
</evidence>
<dbReference type="Gene3D" id="3.40.710.10">
    <property type="entry name" value="DD-peptidase/beta-lactamase superfamily"/>
    <property type="match status" value="1"/>
</dbReference>
<evidence type="ECO:0000313" key="8">
    <source>
        <dbReference type="Proteomes" id="UP001143370"/>
    </source>
</evidence>
<keyword evidence="2" id="KW-0645">Protease</keyword>
<keyword evidence="4" id="KW-1133">Transmembrane helix</keyword>
<feature type="domain" description="Penicillin-binding protein transpeptidase" evidence="5">
    <location>
        <begin position="265"/>
        <end position="547"/>
    </location>
</feature>
<dbReference type="InterPro" id="IPR005311">
    <property type="entry name" value="PBP_dimer"/>
</dbReference>
<feature type="transmembrane region" description="Helical" evidence="4">
    <location>
        <begin position="50"/>
        <end position="72"/>
    </location>
</feature>
<dbReference type="Gene3D" id="3.90.1310.10">
    <property type="entry name" value="Penicillin-binding protein 2a (Domain 2)"/>
    <property type="match status" value="1"/>
</dbReference>
<evidence type="ECO:0000256" key="2">
    <source>
        <dbReference type="ARBA" id="ARBA00022645"/>
    </source>
</evidence>
<comment type="caution">
    <text evidence="7">The sequence shown here is derived from an EMBL/GenBank/DDBJ whole genome shotgun (WGS) entry which is preliminary data.</text>
</comment>
<dbReference type="Pfam" id="PF00905">
    <property type="entry name" value="Transpeptidase"/>
    <property type="match status" value="1"/>
</dbReference>
<feature type="transmembrane region" description="Helical" evidence="4">
    <location>
        <begin position="20"/>
        <end position="38"/>
    </location>
</feature>
<evidence type="ECO:0000256" key="1">
    <source>
        <dbReference type="ARBA" id="ARBA00004370"/>
    </source>
</evidence>
<keyword evidence="4" id="KW-0812">Transmembrane</keyword>